<accession>A0A2T4BP77</accession>
<reference evidence="2 3" key="1">
    <citation type="submission" date="2016-07" db="EMBL/GenBank/DDBJ databases">
        <title>Multiple horizontal gene transfer events from other fungi enriched the ability of initially mycotrophic Trichoderma (Ascomycota) to feed on dead plant biomass.</title>
        <authorList>
            <consortium name="DOE Joint Genome Institute"/>
            <person name="Aerts A."/>
            <person name="Atanasova L."/>
            <person name="Chenthamara K."/>
            <person name="Zhang J."/>
            <person name="Grujic M."/>
            <person name="Henrissat B."/>
            <person name="Kuo A."/>
            <person name="Salamov A."/>
            <person name="Lipzen A."/>
            <person name="Labutti K."/>
            <person name="Barry K."/>
            <person name="Miao Y."/>
            <person name="Rahimi M.J."/>
            <person name="Shen Q."/>
            <person name="Grigoriev I.V."/>
            <person name="Kubicek C.P."/>
            <person name="Druzhinina I.S."/>
        </authorList>
    </citation>
    <scope>NUCLEOTIDE SEQUENCE [LARGE SCALE GENOMIC DNA]</scope>
    <source>
        <strain evidence="2 3">ATCC 18648</strain>
    </source>
</reference>
<evidence type="ECO:0008006" key="4">
    <source>
        <dbReference type="Google" id="ProtNLM"/>
    </source>
</evidence>
<dbReference type="Proteomes" id="UP000240760">
    <property type="component" value="Unassembled WGS sequence"/>
</dbReference>
<feature type="region of interest" description="Disordered" evidence="1">
    <location>
        <begin position="1"/>
        <end position="22"/>
    </location>
</feature>
<protein>
    <recommendedName>
        <fullName evidence="4">Ricin B lectin domain-containing protein</fullName>
    </recommendedName>
</protein>
<dbReference type="PANTHER" id="PTHR39697">
    <property type="entry name" value="RICIN B LECTIN DOMAIN-CONTAINING PROTEIN-RELATED"/>
    <property type="match status" value="1"/>
</dbReference>
<evidence type="ECO:0000313" key="2">
    <source>
        <dbReference type="EMBL" id="PTB71123.1"/>
    </source>
</evidence>
<dbReference type="EMBL" id="KZ679152">
    <property type="protein sequence ID" value="PTB71123.1"/>
    <property type="molecule type" value="Genomic_DNA"/>
</dbReference>
<sequence>MTEKTDDSSTTCTQYTPETTEPTIVGEPWDGRRYAVPWPGNKYHIFINDTDRAICANDSGGVYVYDINSDVHQQYTWLCVEKNGYFGFNNTQTGRYIGHNSHDLLRAEAWNFEAWELMTVRKHPEGGYELLSPHWWHTLKKVTVLAGSDELVLRQHGTTLWQFVKVD</sequence>
<organism evidence="2 3">
    <name type="scientific">Trichoderma longibrachiatum ATCC 18648</name>
    <dbReference type="NCBI Taxonomy" id="983965"/>
    <lineage>
        <taxon>Eukaryota</taxon>
        <taxon>Fungi</taxon>
        <taxon>Dikarya</taxon>
        <taxon>Ascomycota</taxon>
        <taxon>Pezizomycotina</taxon>
        <taxon>Sordariomycetes</taxon>
        <taxon>Hypocreomycetidae</taxon>
        <taxon>Hypocreales</taxon>
        <taxon>Hypocreaceae</taxon>
        <taxon>Trichoderma</taxon>
    </lineage>
</organism>
<name>A0A2T4BP77_TRILO</name>
<dbReference type="PANTHER" id="PTHR39697:SF1">
    <property type="entry name" value="RICIN B LECTIN DOMAIN-CONTAINING PROTEIN"/>
    <property type="match status" value="1"/>
</dbReference>
<evidence type="ECO:0000313" key="3">
    <source>
        <dbReference type="Proteomes" id="UP000240760"/>
    </source>
</evidence>
<dbReference type="AlphaFoldDB" id="A0A2T4BP77"/>
<evidence type="ECO:0000256" key="1">
    <source>
        <dbReference type="SAM" id="MobiDB-lite"/>
    </source>
</evidence>
<gene>
    <name evidence="2" type="ORF">M440DRAFT_1406780</name>
</gene>
<feature type="compositionally biased region" description="Low complexity" evidence="1">
    <location>
        <begin position="10"/>
        <end position="22"/>
    </location>
</feature>
<dbReference type="OrthoDB" id="5289641at2759"/>
<proteinExistence type="predicted"/>
<keyword evidence="3" id="KW-1185">Reference proteome</keyword>